<dbReference type="eggNOG" id="COG0561">
    <property type="taxonomic scope" value="Bacteria"/>
</dbReference>
<dbReference type="KEGG" id="scs:Sta7437_2824"/>
<dbReference type="GO" id="GO:0005829">
    <property type="term" value="C:cytosol"/>
    <property type="evidence" value="ECO:0007669"/>
    <property type="project" value="TreeGrafter"/>
</dbReference>
<dbReference type="GO" id="GO:0000287">
    <property type="term" value="F:magnesium ion binding"/>
    <property type="evidence" value="ECO:0007669"/>
    <property type="project" value="TreeGrafter"/>
</dbReference>
<dbReference type="SUPFAM" id="SSF56784">
    <property type="entry name" value="HAD-like"/>
    <property type="match status" value="1"/>
</dbReference>
<keyword evidence="1" id="KW-0378">Hydrolase</keyword>
<organism evidence="1 2">
    <name type="scientific">Stanieria cyanosphaera (strain ATCC 29371 / PCC 7437)</name>
    <dbReference type="NCBI Taxonomy" id="111780"/>
    <lineage>
        <taxon>Bacteria</taxon>
        <taxon>Bacillati</taxon>
        <taxon>Cyanobacteriota</taxon>
        <taxon>Cyanophyceae</taxon>
        <taxon>Pleurocapsales</taxon>
        <taxon>Dermocarpellaceae</taxon>
        <taxon>Stanieria</taxon>
    </lineage>
</organism>
<reference evidence="2" key="1">
    <citation type="journal article" date="2013" name="Proc. Natl. Acad. Sci. U.S.A.">
        <title>Improving the coverage of the cyanobacterial phylum using diversity-driven genome sequencing.</title>
        <authorList>
            <person name="Shih P.M."/>
            <person name="Wu D."/>
            <person name="Latifi A."/>
            <person name="Axen S.D."/>
            <person name="Fewer D.P."/>
            <person name="Talla E."/>
            <person name="Calteau A."/>
            <person name="Cai F."/>
            <person name="Tandeau de Marsac N."/>
            <person name="Rippka R."/>
            <person name="Herdman M."/>
            <person name="Sivonen K."/>
            <person name="Coursin T."/>
            <person name="Laurent T."/>
            <person name="Goodwin L."/>
            <person name="Nolan M."/>
            <person name="Davenport K.W."/>
            <person name="Han C.S."/>
            <person name="Rubin E.M."/>
            <person name="Eisen J.A."/>
            <person name="Woyke T."/>
            <person name="Gugger M."/>
            <person name="Kerfeld C.A."/>
        </authorList>
    </citation>
    <scope>NUCLEOTIDE SEQUENCE [LARGE SCALE GENOMIC DNA]</scope>
    <source>
        <strain evidence="2">ATCC 29371 / PCC 7437</strain>
    </source>
</reference>
<dbReference type="Gene3D" id="3.90.1070.10">
    <property type="match status" value="1"/>
</dbReference>
<dbReference type="EMBL" id="CP003653">
    <property type="protein sequence ID" value="AFZ36345.1"/>
    <property type="molecule type" value="Genomic_DNA"/>
</dbReference>
<evidence type="ECO:0000313" key="2">
    <source>
        <dbReference type="Proteomes" id="UP000010473"/>
    </source>
</evidence>
<dbReference type="InterPro" id="IPR006379">
    <property type="entry name" value="HAD-SF_hydro_IIB"/>
</dbReference>
<name>K9XUR6_STAC7</name>
<dbReference type="InterPro" id="IPR023214">
    <property type="entry name" value="HAD_sf"/>
</dbReference>
<dbReference type="NCBIfam" id="TIGR01484">
    <property type="entry name" value="HAD-SF-IIB"/>
    <property type="match status" value="1"/>
</dbReference>
<dbReference type="EC" id="3.1.3.18" evidence="1"/>
<dbReference type="PANTHER" id="PTHR10000:SF8">
    <property type="entry name" value="HAD SUPERFAMILY HYDROLASE-LIKE, TYPE 3"/>
    <property type="match status" value="1"/>
</dbReference>
<keyword evidence="2" id="KW-1185">Reference proteome</keyword>
<proteinExistence type="predicted"/>
<dbReference type="OrthoDB" id="9768060at2"/>
<accession>K9XUR6</accession>
<dbReference type="Proteomes" id="UP000010473">
    <property type="component" value="Chromosome"/>
</dbReference>
<gene>
    <name evidence="1" type="ordered locus">Sta7437_2824</name>
</gene>
<dbReference type="GO" id="GO:0008967">
    <property type="term" value="F:phosphoglycolate phosphatase activity"/>
    <property type="evidence" value="ECO:0007669"/>
    <property type="project" value="UniProtKB-EC"/>
</dbReference>
<protein>
    <submittedName>
        <fullName evidence="1">HAD-superfamily hydrolase, subfamily IIB</fullName>
        <ecNumber evidence="1">3.1.3.18</ecNumber>
    </submittedName>
</protein>
<dbReference type="PANTHER" id="PTHR10000">
    <property type="entry name" value="PHOSPHOSERINE PHOSPHATASE"/>
    <property type="match status" value="1"/>
</dbReference>
<evidence type="ECO:0000313" key="1">
    <source>
        <dbReference type="EMBL" id="AFZ36345.1"/>
    </source>
</evidence>
<dbReference type="Pfam" id="PF08282">
    <property type="entry name" value="Hydrolase_3"/>
    <property type="match status" value="2"/>
</dbReference>
<dbReference type="AlphaFoldDB" id="K9XUR6"/>
<sequence>MNYSAIASDYDGTLATEGKVDLATLAAVNRWKESGRKFILVTGRRISSLQEIFEKIDICDYVVAENGAVLYHPQSQTSYLLCQPASTKLIERLQQKDLKNIAVGEAIVATWQPHEEIVRETIAELNLSLEIILNKRAIMILPTGINKASGLELALNKLNLTASEVIGVGDAENDLDLLKYSGLGVAVGNALTEVKHQADWVTKGERGLGIQELIQRQLK</sequence>
<dbReference type="InterPro" id="IPR036412">
    <property type="entry name" value="HAD-like_sf"/>
</dbReference>
<dbReference type="NCBIfam" id="TIGR01482">
    <property type="entry name" value="SPP-subfamily"/>
    <property type="match status" value="1"/>
</dbReference>
<dbReference type="RefSeq" id="WP_015194013.1">
    <property type="nucleotide sequence ID" value="NC_019748.1"/>
</dbReference>
<dbReference type="HOGENOM" id="CLU_044146_2_0_3"/>
<dbReference type="Gene3D" id="3.40.50.1000">
    <property type="entry name" value="HAD superfamily/HAD-like"/>
    <property type="match status" value="1"/>
</dbReference>